<evidence type="ECO:0000313" key="19">
    <source>
        <dbReference type="Proteomes" id="UP000659654"/>
    </source>
</evidence>
<dbReference type="SUPFAM" id="SSF55486">
    <property type="entry name" value="Metalloproteases ('zincins'), catalytic domain"/>
    <property type="match status" value="1"/>
</dbReference>
<dbReference type="Gene3D" id="2.60.40.1730">
    <property type="entry name" value="tricorn interacting facor f3 domain"/>
    <property type="match status" value="1"/>
</dbReference>
<name>A0A7I8XFH9_BURXY</name>
<comment type="cofactor">
    <cofactor evidence="12 14">
        <name>Zn(2+)</name>
        <dbReference type="ChEBI" id="CHEBI:29105"/>
    </cofactor>
    <text evidence="12 14">Binds 1 zinc ion per subunit.</text>
</comment>
<evidence type="ECO:0000256" key="7">
    <source>
        <dbReference type="ARBA" id="ARBA00022801"/>
    </source>
</evidence>
<dbReference type="GO" id="GO:0005737">
    <property type="term" value="C:cytoplasm"/>
    <property type="evidence" value="ECO:0007669"/>
    <property type="project" value="UniProtKB-SubCell"/>
</dbReference>
<dbReference type="AlphaFoldDB" id="A0A7I8XFH9"/>
<evidence type="ECO:0000256" key="12">
    <source>
        <dbReference type="PIRSR" id="PIRSR634016-3"/>
    </source>
</evidence>
<dbReference type="InterPro" id="IPR014782">
    <property type="entry name" value="Peptidase_M1_dom"/>
</dbReference>
<dbReference type="InterPro" id="IPR027268">
    <property type="entry name" value="Peptidase_M4/M1_CTD_sf"/>
</dbReference>
<evidence type="ECO:0000256" key="9">
    <source>
        <dbReference type="ARBA" id="ARBA00023049"/>
    </source>
</evidence>
<evidence type="ECO:0000259" key="17">
    <source>
        <dbReference type="Pfam" id="PF17900"/>
    </source>
</evidence>
<dbReference type="Gene3D" id="1.10.390.10">
    <property type="entry name" value="Neutral Protease Domain 2"/>
    <property type="match status" value="1"/>
</dbReference>
<dbReference type="InterPro" id="IPR024571">
    <property type="entry name" value="ERAP1-like_C_dom"/>
</dbReference>
<comment type="similarity">
    <text evidence="2 14">Belongs to the peptidase M1 family.</text>
</comment>
<feature type="binding site" evidence="12">
    <location>
        <position position="374"/>
    </location>
    <ligand>
        <name>Zn(2+)</name>
        <dbReference type="ChEBI" id="CHEBI:29105"/>
        <note>catalytic</note>
    </ligand>
</feature>
<feature type="binding site" evidence="12">
    <location>
        <position position="370"/>
    </location>
    <ligand>
        <name>Zn(2+)</name>
        <dbReference type="ChEBI" id="CHEBI:29105"/>
        <note>catalytic</note>
    </ligand>
</feature>
<evidence type="ECO:0000256" key="11">
    <source>
        <dbReference type="PIRSR" id="PIRSR634016-1"/>
    </source>
</evidence>
<dbReference type="InterPro" id="IPR034016">
    <property type="entry name" value="M1_APN-typ"/>
</dbReference>
<feature type="binding site" evidence="12">
    <location>
        <position position="393"/>
    </location>
    <ligand>
        <name>Zn(2+)</name>
        <dbReference type="ChEBI" id="CHEBI:29105"/>
        <note>catalytic</note>
    </ligand>
</feature>
<dbReference type="EMBL" id="CAJFDI010000004">
    <property type="protein sequence ID" value="CAD5224261.1"/>
    <property type="molecule type" value="Genomic_DNA"/>
</dbReference>
<evidence type="ECO:0000256" key="4">
    <source>
        <dbReference type="ARBA" id="ARBA00022490"/>
    </source>
</evidence>
<dbReference type="PRINTS" id="PR00756">
    <property type="entry name" value="ALADIPTASE"/>
</dbReference>
<dbReference type="SMR" id="A0A7I8XFH9"/>
<dbReference type="CDD" id="cd09601">
    <property type="entry name" value="M1_APN-Q_like"/>
    <property type="match status" value="1"/>
</dbReference>
<dbReference type="Pfam" id="PF01433">
    <property type="entry name" value="Peptidase_M1"/>
    <property type="match status" value="1"/>
</dbReference>
<dbReference type="FunFam" id="2.60.40.1730:FF:000002">
    <property type="entry name" value="Aminopeptidase"/>
    <property type="match status" value="1"/>
</dbReference>
<evidence type="ECO:0000259" key="15">
    <source>
        <dbReference type="Pfam" id="PF01433"/>
    </source>
</evidence>
<dbReference type="GO" id="GO:0008270">
    <property type="term" value="F:zinc ion binding"/>
    <property type="evidence" value="ECO:0007669"/>
    <property type="project" value="UniProtKB-UniRule"/>
</dbReference>
<keyword evidence="7 14" id="KW-0378">Hydrolase</keyword>
<dbReference type="EMBL" id="CAJFCV020000004">
    <property type="protein sequence ID" value="CAG9113022.1"/>
    <property type="molecule type" value="Genomic_DNA"/>
</dbReference>
<feature type="active site" description="Proton acceptor" evidence="11">
    <location>
        <position position="371"/>
    </location>
</feature>
<keyword evidence="4" id="KW-0963">Cytoplasm</keyword>
<dbReference type="Pfam" id="PF17900">
    <property type="entry name" value="Peptidase_M1_N"/>
    <property type="match status" value="1"/>
</dbReference>
<feature type="domain" description="Peptidase M1 membrane alanine aminopeptidase" evidence="15">
    <location>
        <begin position="298"/>
        <end position="515"/>
    </location>
</feature>
<dbReference type="OrthoDB" id="275509at2759"/>
<evidence type="ECO:0000256" key="14">
    <source>
        <dbReference type="RuleBase" id="RU364040"/>
    </source>
</evidence>
<dbReference type="GO" id="GO:0043171">
    <property type="term" value="P:peptide catabolic process"/>
    <property type="evidence" value="ECO:0007669"/>
    <property type="project" value="TreeGrafter"/>
</dbReference>
<evidence type="ECO:0000256" key="2">
    <source>
        <dbReference type="ARBA" id="ARBA00010136"/>
    </source>
</evidence>
<feature type="domain" description="ERAP1-like C-terminal" evidence="16">
    <location>
        <begin position="594"/>
        <end position="916"/>
    </location>
</feature>
<dbReference type="InterPro" id="IPR050344">
    <property type="entry name" value="Peptidase_M1_aminopeptidases"/>
</dbReference>
<sequence>MFSRVAIINLRRAPLRLPRALGRQPKRVLSSFQPFRGHFLSVPNIQHNASYFLSSAQPAVKTNEKSEMSDKFAKLPTYAHPTHYSIHLKPNLTTFKCEGRETIAVKIDEPTNKLQLHSDNIEVKSAKVKLADGKELLNLPIQLDKKWGWLQVDLPSEINPQQVELTLDFIAEHSEHLQGFYRSSYKDAQGNSKFMVSTQFESTYARKAFPCWDEPTYKATFDIELEVDKDLVALSNTPIVSETEAEGKKIYKYETTPIMSSYLIAFAVGEFEYIEAKAKTGTLVRLYTCPGKKEQGRFALDVACRALEYYTEWFAQPYPIPKCDLIAIPDFSMGAMENWGLVTYREVCLLVDEAKSSHRQKSFVALIVSHELAHFWFGDLVTMKWWTDLWLKEGFASFMEYLFVSRNNPEFKIWLQFVSDEVARGFDLDSLRSSHAIEVEIDNPNELDEIYDSITYAKSNSINRMLFNYLGEERFRNGLRVYLERFKYSNAVTKDLWKALSEASGEDVDQMMSTWTKQVGFPVVQVSEERLPGNKRKILLKQQRFLADGSTDDTLWHVPIGICTASNPNEPVHKVLLTKAQDEFVLDGVDEKDWIKLNASTTGFFQVQYSKDMLTSLLAAIKDQKLGVLDRFGISNDLFAQVKAGKVPTAQFLALYAASTNENEYIVWGALDTGLSTISNALARASDPSLKEKLNEFVRRALEPVGERLGWEKRDGEDAQISMLRSLILGRLAKAGHKPTIEKALAKFAEHVEQKTDLHPDLRQMIYGVVARNAGRDGVQKLQKIFETCGFSEVERNALTAMGQATDPEILAEVYDYAVLKDKVRSQDLITLFAGATATPIGQDFVWEFYQKHLDILIKKFGTVNSSLFQYCLKFAGSQQSSSEFVEKYEAHAKKAFDADQLKVLDRPIRQTVEGILINKKIREESEKSVAQFLIQN</sequence>
<dbReference type="FunFam" id="2.60.40.1910:FF:000002">
    <property type="entry name" value="Aminopeptidase"/>
    <property type="match status" value="1"/>
</dbReference>
<reference evidence="18" key="1">
    <citation type="submission" date="2020-09" db="EMBL/GenBank/DDBJ databases">
        <authorList>
            <person name="Kikuchi T."/>
        </authorList>
    </citation>
    <scope>NUCLEOTIDE SEQUENCE</scope>
    <source>
        <strain evidence="18">Ka4C1</strain>
    </source>
</reference>
<evidence type="ECO:0000256" key="6">
    <source>
        <dbReference type="ARBA" id="ARBA00022723"/>
    </source>
</evidence>
<comment type="caution">
    <text evidence="18">The sequence shown here is derived from an EMBL/GenBank/DDBJ whole genome shotgun (WGS) entry which is preliminary data.</text>
</comment>
<keyword evidence="19" id="KW-1185">Reference proteome</keyword>
<dbReference type="PANTHER" id="PTHR11533:SF174">
    <property type="entry name" value="PUROMYCIN-SENSITIVE AMINOPEPTIDASE-RELATED"/>
    <property type="match status" value="1"/>
</dbReference>
<dbReference type="GO" id="GO:0042277">
    <property type="term" value="F:peptide binding"/>
    <property type="evidence" value="ECO:0007669"/>
    <property type="project" value="TreeGrafter"/>
</dbReference>
<evidence type="ECO:0000256" key="10">
    <source>
        <dbReference type="ARBA" id="ARBA00052895"/>
    </source>
</evidence>
<dbReference type="Pfam" id="PF11838">
    <property type="entry name" value="ERAP1_C"/>
    <property type="match status" value="1"/>
</dbReference>
<evidence type="ECO:0000259" key="16">
    <source>
        <dbReference type="Pfam" id="PF11838"/>
    </source>
</evidence>
<dbReference type="SUPFAM" id="SSF63737">
    <property type="entry name" value="Leukotriene A4 hydrolase N-terminal domain"/>
    <property type="match status" value="1"/>
</dbReference>
<dbReference type="EC" id="3.4.11.-" evidence="14"/>
<evidence type="ECO:0000256" key="1">
    <source>
        <dbReference type="ARBA" id="ARBA00004496"/>
    </source>
</evidence>
<dbReference type="Proteomes" id="UP000659654">
    <property type="component" value="Unassembled WGS sequence"/>
</dbReference>
<organism evidence="18 19">
    <name type="scientific">Bursaphelenchus xylophilus</name>
    <name type="common">Pinewood nematode worm</name>
    <name type="synonym">Aphelenchoides xylophilus</name>
    <dbReference type="NCBI Taxonomy" id="6326"/>
    <lineage>
        <taxon>Eukaryota</taxon>
        <taxon>Metazoa</taxon>
        <taxon>Ecdysozoa</taxon>
        <taxon>Nematoda</taxon>
        <taxon>Chromadorea</taxon>
        <taxon>Rhabditida</taxon>
        <taxon>Tylenchina</taxon>
        <taxon>Tylenchomorpha</taxon>
        <taxon>Aphelenchoidea</taxon>
        <taxon>Aphelenchoididae</taxon>
        <taxon>Bursaphelenchus</taxon>
    </lineage>
</organism>
<dbReference type="InterPro" id="IPR045357">
    <property type="entry name" value="Aminopeptidase_N-like_N"/>
</dbReference>
<dbReference type="Gene3D" id="2.60.40.1910">
    <property type="match status" value="1"/>
</dbReference>
<comment type="subcellular location">
    <subcellularLocation>
        <location evidence="1">Cytoplasm</location>
    </subcellularLocation>
</comment>
<evidence type="ECO:0000256" key="3">
    <source>
        <dbReference type="ARBA" id="ARBA00022438"/>
    </source>
</evidence>
<keyword evidence="6 12" id="KW-0479">Metal-binding</keyword>
<keyword evidence="8 12" id="KW-0862">Zinc</keyword>
<protein>
    <recommendedName>
        <fullName evidence="14">Aminopeptidase</fullName>
        <ecNumber evidence="14">3.4.11.-</ecNumber>
    </recommendedName>
</protein>
<dbReference type="PANTHER" id="PTHR11533">
    <property type="entry name" value="PROTEASE M1 ZINC METALLOPROTEASE"/>
    <property type="match status" value="1"/>
</dbReference>
<dbReference type="GO" id="GO:0070006">
    <property type="term" value="F:metalloaminopeptidase activity"/>
    <property type="evidence" value="ECO:0007669"/>
    <property type="project" value="TreeGrafter"/>
</dbReference>
<comment type="catalytic activity">
    <reaction evidence="10">
        <text>Release of an N-terminal amino acid, preferentially alanine, from a wide range of peptides, amides and arylamides.</text>
        <dbReference type="EC" id="3.4.11.14"/>
    </reaction>
</comment>
<dbReference type="GO" id="GO:0016020">
    <property type="term" value="C:membrane"/>
    <property type="evidence" value="ECO:0007669"/>
    <property type="project" value="TreeGrafter"/>
</dbReference>
<feature type="domain" description="Aminopeptidase N-like N-terminal" evidence="17">
    <location>
        <begin position="80"/>
        <end position="263"/>
    </location>
</feature>
<keyword evidence="5 14" id="KW-0645">Protease</keyword>
<dbReference type="InterPro" id="IPR001930">
    <property type="entry name" value="Peptidase_M1"/>
</dbReference>
<keyword evidence="9 14" id="KW-0482">Metalloprotease</keyword>
<feature type="site" description="Transition state stabilizer" evidence="13">
    <location>
        <position position="456"/>
    </location>
</feature>
<evidence type="ECO:0000256" key="8">
    <source>
        <dbReference type="ARBA" id="ARBA00022833"/>
    </source>
</evidence>
<dbReference type="Gene3D" id="1.25.50.20">
    <property type="match status" value="1"/>
</dbReference>
<dbReference type="InterPro" id="IPR042097">
    <property type="entry name" value="Aminopeptidase_N-like_N_sf"/>
</dbReference>
<dbReference type="GO" id="GO:0005615">
    <property type="term" value="C:extracellular space"/>
    <property type="evidence" value="ECO:0007669"/>
    <property type="project" value="TreeGrafter"/>
</dbReference>
<dbReference type="GO" id="GO:0016285">
    <property type="term" value="F:alanyl aminopeptidase activity"/>
    <property type="evidence" value="ECO:0007669"/>
    <property type="project" value="UniProtKB-EC"/>
</dbReference>
<evidence type="ECO:0000256" key="13">
    <source>
        <dbReference type="PIRSR" id="PIRSR634016-4"/>
    </source>
</evidence>
<dbReference type="GO" id="GO:0006508">
    <property type="term" value="P:proteolysis"/>
    <property type="evidence" value="ECO:0007669"/>
    <property type="project" value="UniProtKB-KW"/>
</dbReference>
<accession>A0A7I8XFH9</accession>
<dbReference type="Proteomes" id="UP000582659">
    <property type="component" value="Unassembled WGS sequence"/>
</dbReference>
<keyword evidence="3 14" id="KW-0031">Aminopeptidase</keyword>
<dbReference type="FunFam" id="1.10.390.10:FF:000006">
    <property type="entry name" value="Puromycin-sensitive aminopeptidase"/>
    <property type="match status" value="1"/>
</dbReference>
<gene>
    <name evidence="18" type="ORF">BXYJ_LOCUS7955</name>
</gene>
<proteinExistence type="inferred from homology"/>
<evidence type="ECO:0000313" key="18">
    <source>
        <dbReference type="EMBL" id="CAD5224261.1"/>
    </source>
</evidence>
<evidence type="ECO:0000256" key="5">
    <source>
        <dbReference type="ARBA" id="ARBA00022670"/>
    </source>
</evidence>